<dbReference type="RefSeq" id="WP_221408967.1">
    <property type="nucleotide sequence ID" value="NZ_FUZU01000003.1"/>
</dbReference>
<dbReference type="InterPro" id="IPR004360">
    <property type="entry name" value="Glyas_Fos-R_dOase_dom"/>
</dbReference>
<dbReference type="InterPro" id="IPR037523">
    <property type="entry name" value="VOC_core"/>
</dbReference>
<dbReference type="Gene3D" id="3.10.180.10">
    <property type="entry name" value="2,3-Dihydroxybiphenyl 1,2-Dioxygenase, domain 1"/>
    <property type="match status" value="1"/>
</dbReference>
<dbReference type="Proteomes" id="UP000190961">
    <property type="component" value="Unassembled WGS sequence"/>
</dbReference>
<dbReference type="SUPFAM" id="SSF54593">
    <property type="entry name" value="Glyoxalase/Bleomycin resistance protein/Dihydroxybiphenyl dioxygenase"/>
    <property type="match status" value="1"/>
</dbReference>
<evidence type="ECO:0000259" key="1">
    <source>
        <dbReference type="PROSITE" id="PS51819"/>
    </source>
</evidence>
<keyword evidence="3" id="KW-1185">Reference proteome</keyword>
<dbReference type="AlphaFoldDB" id="A0A1T5M0X8"/>
<gene>
    <name evidence="2" type="ORF">SAMN05660236_4039</name>
</gene>
<dbReference type="STRING" id="688867.SAMN05660236_4039"/>
<keyword evidence="2" id="KW-0560">Oxidoreductase</keyword>
<dbReference type="GO" id="GO:0051213">
    <property type="term" value="F:dioxygenase activity"/>
    <property type="evidence" value="ECO:0007669"/>
    <property type="project" value="UniProtKB-KW"/>
</dbReference>
<dbReference type="InterPro" id="IPR029068">
    <property type="entry name" value="Glyas_Bleomycin-R_OHBP_Dase"/>
</dbReference>
<dbReference type="Pfam" id="PF00903">
    <property type="entry name" value="Glyoxalase"/>
    <property type="match status" value="1"/>
</dbReference>
<feature type="domain" description="VOC" evidence="1">
    <location>
        <begin position="2"/>
        <end position="126"/>
    </location>
</feature>
<protein>
    <submittedName>
        <fullName evidence="2">Glyoxalase/Bleomycin resistance protein/Dioxygenase superfamily protein</fullName>
    </submittedName>
</protein>
<dbReference type="PROSITE" id="PS51819">
    <property type="entry name" value="VOC"/>
    <property type="match status" value="1"/>
</dbReference>
<keyword evidence="2" id="KW-0223">Dioxygenase</keyword>
<sequence length="127" mass="14321">MKTSFAPHLTIRVLRPAIDFYQSAFSAVLLRKWDNPDGTIHVAEMEIDGAIFHLHEEVTPKKQLSPEALNATTLLIGLFTPDPDKLFRDAVSAGAHVVNAMEDYDYGYRQGTITDPFGHQWLIQKKI</sequence>
<dbReference type="EMBL" id="FUZU01000003">
    <property type="protein sequence ID" value="SKC81882.1"/>
    <property type="molecule type" value="Genomic_DNA"/>
</dbReference>
<reference evidence="2 3" key="1">
    <citation type="submission" date="2017-02" db="EMBL/GenBank/DDBJ databases">
        <authorList>
            <person name="Peterson S.W."/>
        </authorList>
    </citation>
    <scope>NUCLEOTIDE SEQUENCE [LARGE SCALE GENOMIC DNA]</scope>
    <source>
        <strain evidence="2 3">DSM 25262</strain>
    </source>
</reference>
<dbReference type="PANTHER" id="PTHR34109:SF1">
    <property type="entry name" value="VOC DOMAIN-CONTAINING PROTEIN"/>
    <property type="match status" value="1"/>
</dbReference>
<evidence type="ECO:0000313" key="2">
    <source>
        <dbReference type="EMBL" id="SKC81882.1"/>
    </source>
</evidence>
<dbReference type="CDD" id="cd07246">
    <property type="entry name" value="VOC_like"/>
    <property type="match status" value="1"/>
</dbReference>
<evidence type="ECO:0000313" key="3">
    <source>
        <dbReference type="Proteomes" id="UP000190961"/>
    </source>
</evidence>
<proteinExistence type="predicted"/>
<accession>A0A1T5M0X8</accession>
<dbReference type="PANTHER" id="PTHR34109">
    <property type="entry name" value="BNAUNNG04460D PROTEIN-RELATED"/>
    <property type="match status" value="1"/>
</dbReference>
<name>A0A1T5M0X8_9BACT</name>
<organism evidence="2 3">
    <name type="scientific">Ohtaekwangia koreensis</name>
    <dbReference type="NCBI Taxonomy" id="688867"/>
    <lineage>
        <taxon>Bacteria</taxon>
        <taxon>Pseudomonadati</taxon>
        <taxon>Bacteroidota</taxon>
        <taxon>Cytophagia</taxon>
        <taxon>Cytophagales</taxon>
        <taxon>Fulvivirgaceae</taxon>
        <taxon>Ohtaekwangia</taxon>
    </lineage>
</organism>